<dbReference type="OrthoDB" id="5497329at2"/>
<evidence type="ECO:0000256" key="2">
    <source>
        <dbReference type="ARBA" id="ARBA00022801"/>
    </source>
</evidence>
<dbReference type="CDD" id="cd06127">
    <property type="entry name" value="DEDDh"/>
    <property type="match status" value="1"/>
</dbReference>
<dbReference type="SMART" id="SM00479">
    <property type="entry name" value="EXOIII"/>
    <property type="match status" value="1"/>
</dbReference>
<dbReference type="Gene3D" id="3.30.420.10">
    <property type="entry name" value="Ribonuclease H-like superfamily/Ribonuclease H"/>
    <property type="match status" value="1"/>
</dbReference>
<keyword evidence="3" id="KW-0269">Exonuclease</keyword>
<name>A0A1H6BNQ8_9VIBR</name>
<proteinExistence type="predicted"/>
<evidence type="ECO:0000313" key="6">
    <source>
        <dbReference type="Proteomes" id="UP000236721"/>
    </source>
</evidence>
<keyword evidence="2" id="KW-0378">Hydrolase</keyword>
<dbReference type="GO" id="GO:0005829">
    <property type="term" value="C:cytosol"/>
    <property type="evidence" value="ECO:0007669"/>
    <property type="project" value="TreeGrafter"/>
</dbReference>
<dbReference type="InterPro" id="IPR036397">
    <property type="entry name" value="RNaseH_sf"/>
</dbReference>
<evidence type="ECO:0000256" key="1">
    <source>
        <dbReference type="ARBA" id="ARBA00022722"/>
    </source>
</evidence>
<protein>
    <submittedName>
        <fullName evidence="5">DNA polymerase-3 subunit epsilon</fullName>
    </submittedName>
</protein>
<dbReference type="PANTHER" id="PTHR30231:SF4">
    <property type="entry name" value="PROTEIN NEN2"/>
    <property type="match status" value="1"/>
</dbReference>
<dbReference type="Pfam" id="PF00929">
    <property type="entry name" value="RNase_T"/>
    <property type="match status" value="1"/>
</dbReference>
<evidence type="ECO:0000313" key="5">
    <source>
        <dbReference type="EMBL" id="SEG62349.1"/>
    </source>
</evidence>
<sequence>MIKKLLQAPSVQWQHKFSVLAERANDSRLRTFYSAGLPGEDTPLSEVPFVALDFETTGLDPDKEGILSIGLVPFSASRIRLREAAHWTIRPKAKLEEESVIIHGITHNDILDAPTLDDILGEVLSALAGKIIVVHYRPIERGFLNSALQRMIGEGIDFPVVDTMQIESDYQAKQTAGIINKLKGKRADSVRLGQTRRRYGLPDYPPHHALNDAIATAELLQAQLAYHFEGNHTLGELWL</sequence>
<dbReference type="Proteomes" id="UP000236721">
    <property type="component" value="Unassembled WGS sequence"/>
</dbReference>
<evidence type="ECO:0000259" key="4">
    <source>
        <dbReference type="SMART" id="SM00479"/>
    </source>
</evidence>
<dbReference type="EMBL" id="FNVG01000024">
    <property type="protein sequence ID" value="SEG62349.1"/>
    <property type="molecule type" value="Genomic_DNA"/>
</dbReference>
<accession>A0A1H6BNQ8</accession>
<dbReference type="GO" id="GO:0008408">
    <property type="term" value="F:3'-5' exonuclease activity"/>
    <property type="evidence" value="ECO:0007669"/>
    <property type="project" value="TreeGrafter"/>
</dbReference>
<dbReference type="NCBIfam" id="NF006602">
    <property type="entry name" value="PRK09146.1"/>
    <property type="match status" value="1"/>
</dbReference>
<feature type="domain" description="Exonuclease" evidence="4">
    <location>
        <begin position="48"/>
        <end position="229"/>
    </location>
</feature>
<evidence type="ECO:0000256" key="3">
    <source>
        <dbReference type="ARBA" id="ARBA00022839"/>
    </source>
</evidence>
<dbReference type="PANTHER" id="PTHR30231">
    <property type="entry name" value="DNA POLYMERASE III SUBUNIT EPSILON"/>
    <property type="match status" value="1"/>
</dbReference>
<gene>
    <name evidence="5" type="ORF">SAMN04488244_12419</name>
</gene>
<keyword evidence="1" id="KW-0540">Nuclease</keyword>
<reference evidence="6" key="1">
    <citation type="submission" date="2016-10" db="EMBL/GenBank/DDBJ databases">
        <authorList>
            <person name="Varghese N."/>
            <person name="Submissions S."/>
        </authorList>
    </citation>
    <scope>NUCLEOTIDE SEQUENCE [LARGE SCALE GENOMIC DNA]</scope>
    <source>
        <strain evidence="6">CGMCC 1.7062</strain>
    </source>
</reference>
<dbReference type="SUPFAM" id="SSF53098">
    <property type="entry name" value="Ribonuclease H-like"/>
    <property type="match status" value="1"/>
</dbReference>
<dbReference type="InterPro" id="IPR012337">
    <property type="entry name" value="RNaseH-like_sf"/>
</dbReference>
<dbReference type="AlphaFoldDB" id="A0A1H6BNQ8"/>
<organism evidence="5 6">
    <name type="scientific">Vibrio hangzhouensis</name>
    <dbReference type="NCBI Taxonomy" id="462991"/>
    <lineage>
        <taxon>Bacteria</taxon>
        <taxon>Pseudomonadati</taxon>
        <taxon>Pseudomonadota</taxon>
        <taxon>Gammaproteobacteria</taxon>
        <taxon>Vibrionales</taxon>
        <taxon>Vibrionaceae</taxon>
        <taxon>Vibrio</taxon>
    </lineage>
</organism>
<keyword evidence="6" id="KW-1185">Reference proteome</keyword>
<dbReference type="GO" id="GO:0003676">
    <property type="term" value="F:nucleic acid binding"/>
    <property type="evidence" value="ECO:0007669"/>
    <property type="project" value="InterPro"/>
</dbReference>
<dbReference type="GO" id="GO:0006259">
    <property type="term" value="P:DNA metabolic process"/>
    <property type="evidence" value="ECO:0007669"/>
    <property type="project" value="UniProtKB-ARBA"/>
</dbReference>
<dbReference type="InterPro" id="IPR013520">
    <property type="entry name" value="Ribonucl_H"/>
</dbReference>